<dbReference type="PATRIC" id="fig|997761.3.peg.3342"/>
<accession>I0BJ45</accession>
<dbReference type="Proteomes" id="UP000007392">
    <property type="component" value="Chromosome"/>
</dbReference>
<dbReference type="GO" id="GO:0005829">
    <property type="term" value="C:cytosol"/>
    <property type="evidence" value="ECO:0007669"/>
    <property type="project" value="TreeGrafter"/>
</dbReference>
<dbReference type="PANTHER" id="PTHR43384:SF13">
    <property type="entry name" value="SLR0110 PROTEIN"/>
    <property type="match status" value="1"/>
</dbReference>
<evidence type="ECO:0000259" key="1">
    <source>
        <dbReference type="Pfam" id="PF01656"/>
    </source>
</evidence>
<gene>
    <name evidence="2" type="ORF">B2K_16970</name>
</gene>
<dbReference type="InterPro" id="IPR027417">
    <property type="entry name" value="P-loop_NTPase"/>
</dbReference>
<dbReference type="OrthoDB" id="9794577at2"/>
<dbReference type="Pfam" id="PF01656">
    <property type="entry name" value="CbiA"/>
    <property type="match status" value="1"/>
</dbReference>
<dbReference type="EMBL" id="CP003422">
    <property type="protein sequence ID" value="AFH62392.1"/>
    <property type="molecule type" value="Genomic_DNA"/>
</dbReference>
<dbReference type="GO" id="GO:0016301">
    <property type="term" value="F:kinase activity"/>
    <property type="evidence" value="ECO:0007669"/>
    <property type="project" value="UniProtKB-KW"/>
</dbReference>
<dbReference type="InterPro" id="IPR050625">
    <property type="entry name" value="ParA/MinD_ATPase"/>
</dbReference>
<dbReference type="GO" id="GO:0051782">
    <property type="term" value="P:negative regulation of cell division"/>
    <property type="evidence" value="ECO:0007669"/>
    <property type="project" value="TreeGrafter"/>
</dbReference>
<dbReference type="SUPFAM" id="SSF52540">
    <property type="entry name" value="P-loop containing nucleoside triphosphate hydrolases"/>
    <property type="match status" value="1"/>
</dbReference>
<dbReference type="InterPro" id="IPR002586">
    <property type="entry name" value="CobQ/CobB/MinD/ParA_Nub-bd_dom"/>
</dbReference>
<dbReference type="HOGENOM" id="CLU_037612_0_0_9"/>
<proteinExistence type="predicted"/>
<dbReference type="PANTHER" id="PTHR43384">
    <property type="entry name" value="SEPTUM SITE-DETERMINING PROTEIN MIND HOMOLOG, CHLOROPLASTIC-RELATED"/>
    <property type="match status" value="1"/>
</dbReference>
<dbReference type="GO" id="GO:0009898">
    <property type="term" value="C:cytoplasmic side of plasma membrane"/>
    <property type="evidence" value="ECO:0007669"/>
    <property type="project" value="TreeGrafter"/>
</dbReference>
<keyword evidence="2" id="KW-0418">Kinase</keyword>
<dbReference type="Gene3D" id="3.40.50.300">
    <property type="entry name" value="P-loop containing nucleotide triphosphate hydrolases"/>
    <property type="match status" value="1"/>
</dbReference>
<evidence type="ECO:0000313" key="2">
    <source>
        <dbReference type="EMBL" id="AFH62392.1"/>
    </source>
</evidence>
<dbReference type="GO" id="GO:0005524">
    <property type="term" value="F:ATP binding"/>
    <property type="evidence" value="ECO:0007669"/>
    <property type="project" value="TreeGrafter"/>
</dbReference>
<dbReference type="KEGG" id="pmw:B2K_16970"/>
<dbReference type="GO" id="GO:0016887">
    <property type="term" value="F:ATP hydrolysis activity"/>
    <property type="evidence" value="ECO:0007669"/>
    <property type="project" value="TreeGrafter"/>
</dbReference>
<organism evidence="2 3">
    <name type="scientific">Paenibacillus mucilaginosus K02</name>
    <dbReference type="NCBI Taxonomy" id="997761"/>
    <lineage>
        <taxon>Bacteria</taxon>
        <taxon>Bacillati</taxon>
        <taxon>Bacillota</taxon>
        <taxon>Bacilli</taxon>
        <taxon>Bacillales</taxon>
        <taxon>Paenibacillaceae</taxon>
        <taxon>Paenibacillus</taxon>
    </lineage>
</organism>
<feature type="domain" description="CobQ/CobB/MinD/ParA nucleotide binding" evidence="1">
    <location>
        <begin position="22"/>
        <end position="196"/>
    </location>
</feature>
<keyword evidence="2" id="KW-0808">Transferase</keyword>
<dbReference type="RefSeq" id="WP_014650960.1">
    <property type="nucleotide sequence ID" value="NC_017672.3"/>
</dbReference>
<reference evidence="2 3" key="1">
    <citation type="submission" date="2013-06" db="EMBL/GenBank/DDBJ databases">
        <title>Complete genome sequence of Paenibacillus mucilaginosus K02.</title>
        <authorList>
            <person name="Xiao B."/>
            <person name="Sun L."/>
            <person name="Xiao L."/>
            <person name="Lian B."/>
        </authorList>
    </citation>
    <scope>NUCLEOTIDE SEQUENCE [LARGE SCALE GENOMIC DNA]</scope>
    <source>
        <strain evidence="2 3">K02</strain>
    </source>
</reference>
<name>I0BJ45_9BACL</name>
<protein>
    <submittedName>
        <fullName evidence="2">Histidine kinase</fullName>
    </submittedName>
</protein>
<evidence type="ECO:0000313" key="3">
    <source>
        <dbReference type="Proteomes" id="UP000007392"/>
    </source>
</evidence>
<sequence length="286" mass="31003">MEQRDNGPGADQAPVTKRGEIIAVAGAKGGIGRTVMTVNLAAALAKNTRLQVAVLDGDLQFGDVGLAMDLQPTFTIKDVAEGIATMDGFTLSSYLSRHGSGVRVMAAPERPEQADLVTPQAVERIALMLAAQHDYLLVDTGVGLQEQTLQFIEKADQVFVLTTLEMVAIKNTKLMLETMEMLGLRDKVQVVVNRATMESVIKAADVPDILGVETAYYVPNDFGMVSQSLNLGIPFVLNQTKSELAKAVYKMAEQLIARREISHFKPKPQSLLQSLLQKTKGPASFF</sequence>
<dbReference type="AlphaFoldDB" id="I0BJ45"/>